<dbReference type="InterPro" id="IPR036390">
    <property type="entry name" value="WH_DNA-bd_sf"/>
</dbReference>
<dbReference type="Pfam" id="PF07702">
    <property type="entry name" value="UTRA"/>
    <property type="match status" value="1"/>
</dbReference>
<dbReference type="InterPro" id="IPR050679">
    <property type="entry name" value="Bact_HTH_transcr_reg"/>
</dbReference>
<dbReference type="Gene3D" id="1.10.10.10">
    <property type="entry name" value="Winged helix-like DNA-binding domain superfamily/Winged helix DNA-binding domain"/>
    <property type="match status" value="1"/>
</dbReference>
<dbReference type="PRINTS" id="PR00035">
    <property type="entry name" value="HTHGNTR"/>
</dbReference>
<dbReference type="InterPro" id="IPR036388">
    <property type="entry name" value="WH-like_DNA-bd_sf"/>
</dbReference>
<dbReference type="PANTHER" id="PTHR44846:SF1">
    <property type="entry name" value="MANNOSYL-D-GLYCERATE TRANSPORT_METABOLISM SYSTEM REPRESSOR MNGR-RELATED"/>
    <property type="match status" value="1"/>
</dbReference>
<dbReference type="Proteomes" id="UP000060602">
    <property type="component" value="Chromosome"/>
</dbReference>
<protein>
    <submittedName>
        <fullName evidence="5">GntR family transcriptional regulator</fullName>
    </submittedName>
</protein>
<keyword evidence="3" id="KW-0804">Transcription</keyword>
<evidence type="ECO:0000256" key="3">
    <source>
        <dbReference type="ARBA" id="ARBA00023163"/>
    </source>
</evidence>
<gene>
    <name evidence="5" type="ORF">AL504_01425</name>
</gene>
<evidence type="ECO:0000259" key="4">
    <source>
        <dbReference type="PROSITE" id="PS50949"/>
    </source>
</evidence>
<dbReference type="Gene3D" id="3.40.1410.10">
    <property type="entry name" value="Chorismate lyase-like"/>
    <property type="match status" value="1"/>
</dbReference>
<dbReference type="GO" id="GO:0003677">
    <property type="term" value="F:DNA binding"/>
    <property type="evidence" value="ECO:0007669"/>
    <property type="project" value="UniProtKB-KW"/>
</dbReference>
<evidence type="ECO:0000313" key="6">
    <source>
        <dbReference type="Proteomes" id="UP000060602"/>
    </source>
</evidence>
<proteinExistence type="predicted"/>
<sequence>MNSFTPTEDTVLDRSASAPLWTQFRDVVRGKILQGELAVGAKLPTEAEFGEQYGISRIVVREALADLVRNGLIYKIRGQGAFVSARERDEDFVSTVLGFSDEMERKGRTVRTQVLLQELRAPSEREMTSLGLAGDAQVVALKRLRSVDGELQLLVETAVPADLAPGLNRTRLENRSLYDVLRRQYGLRIVRAERWIDAVLPDAETCALLGMTEPEPLLRIESIAYGANGRPLEHYRALHRCKSSRLHVQTTT</sequence>
<feature type="domain" description="HTH gntR-type" evidence="4">
    <location>
        <begin position="18"/>
        <end position="86"/>
    </location>
</feature>
<dbReference type="Pfam" id="PF00392">
    <property type="entry name" value="GntR"/>
    <property type="match status" value="1"/>
</dbReference>
<evidence type="ECO:0000313" key="5">
    <source>
        <dbReference type="EMBL" id="AMG34838.1"/>
    </source>
</evidence>
<dbReference type="InterPro" id="IPR028978">
    <property type="entry name" value="Chorismate_lyase_/UTRA_dom_sf"/>
</dbReference>
<keyword evidence="2" id="KW-0238">DNA-binding</keyword>
<dbReference type="AlphaFoldDB" id="A0A109XV20"/>
<dbReference type="InterPro" id="IPR011663">
    <property type="entry name" value="UTRA"/>
</dbReference>
<name>A0A109XV20_ALCXX</name>
<dbReference type="SUPFAM" id="SSF64288">
    <property type="entry name" value="Chorismate lyase-like"/>
    <property type="match status" value="1"/>
</dbReference>
<dbReference type="GO" id="GO:0003700">
    <property type="term" value="F:DNA-binding transcription factor activity"/>
    <property type="evidence" value="ECO:0007669"/>
    <property type="project" value="InterPro"/>
</dbReference>
<dbReference type="SMART" id="SM00866">
    <property type="entry name" value="UTRA"/>
    <property type="match status" value="1"/>
</dbReference>
<dbReference type="SMART" id="SM00345">
    <property type="entry name" value="HTH_GNTR"/>
    <property type="match status" value="1"/>
</dbReference>
<evidence type="ECO:0000256" key="1">
    <source>
        <dbReference type="ARBA" id="ARBA00023015"/>
    </source>
</evidence>
<evidence type="ECO:0000256" key="2">
    <source>
        <dbReference type="ARBA" id="ARBA00023125"/>
    </source>
</evidence>
<organism evidence="5 6">
    <name type="scientific">Alcaligenes xylosoxydans xylosoxydans</name>
    <name type="common">Achromobacter xylosoxidans</name>
    <dbReference type="NCBI Taxonomy" id="85698"/>
    <lineage>
        <taxon>Bacteria</taxon>
        <taxon>Pseudomonadati</taxon>
        <taxon>Pseudomonadota</taxon>
        <taxon>Betaproteobacteria</taxon>
        <taxon>Burkholderiales</taxon>
        <taxon>Alcaligenaceae</taxon>
        <taxon>Achromobacter</taxon>
    </lineage>
</organism>
<dbReference type="EMBL" id="CP014060">
    <property type="protein sequence ID" value="AMG34838.1"/>
    <property type="molecule type" value="Genomic_DNA"/>
</dbReference>
<reference evidence="6" key="1">
    <citation type="submission" date="2015-12" db="EMBL/GenBank/DDBJ databases">
        <title>FDA dAtabase for Regulatory Grade micrObial Sequences (FDA-ARGOS): Supporting development and validation of Infectious Disease Dx tests.</title>
        <authorList>
            <person name="Case J."/>
            <person name="Tallon L."/>
            <person name="Sadzewicz L."/>
            <person name="Sengamalay N."/>
            <person name="Ott S."/>
            <person name="Godinez A."/>
            <person name="Nagaraj S."/>
            <person name="Nadendla S."/>
            <person name="Sichtig H."/>
        </authorList>
    </citation>
    <scope>NUCLEOTIDE SEQUENCE [LARGE SCALE GENOMIC DNA]</scope>
    <source>
        <strain evidence="6">FDAARGOS_147</strain>
    </source>
</reference>
<keyword evidence="1" id="KW-0805">Transcription regulation</keyword>
<dbReference type="SUPFAM" id="SSF46785">
    <property type="entry name" value="Winged helix' DNA-binding domain"/>
    <property type="match status" value="1"/>
</dbReference>
<dbReference type="RefSeq" id="WP_006395511.1">
    <property type="nucleotide sequence ID" value="NZ_CP014060.2"/>
</dbReference>
<dbReference type="CDD" id="cd07377">
    <property type="entry name" value="WHTH_GntR"/>
    <property type="match status" value="1"/>
</dbReference>
<dbReference type="PROSITE" id="PS50949">
    <property type="entry name" value="HTH_GNTR"/>
    <property type="match status" value="1"/>
</dbReference>
<dbReference type="InterPro" id="IPR000524">
    <property type="entry name" value="Tscrpt_reg_HTH_GntR"/>
</dbReference>
<accession>A0A109XV20</accession>
<dbReference type="GO" id="GO:0045892">
    <property type="term" value="P:negative regulation of DNA-templated transcription"/>
    <property type="evidence" value="ECO:0007669"/>
    <property type="project" value="TreeGrafter"/>
</dbReference>
<dbReference type="PANTHER" id="PTHR44846">
    <property type="entry name" value="MANNOSYL-D-GLYCERATE TRANSPORT/METABOLISM SYSTEM REPRESSOR MNGR-RELATED"/>
    <property type="match status" value="1"/>
</dbReference>